<dbReference type="InterPro" id="IPR054289">
    <property type="entry name" value="DUF7025"/>
</dbReference>
<protein>
    <submittedName>
        <fullName evidence="3">P-loop containing nucleoside triphosphate hydrolase protein</fullName>
    </submittedName>
</protein>
<dbReference type="GO" id="GO:0016887">
    <property type="term" value="F:ATP hydrolysis activity"/>
    <property type="evidence" value="ECO:0007669"/>
    <property type="project" value="InterPro"/>
</dbReference>
<dbReference type="SUPFAM" id="SSF52540">
    <property type="entry name" value="P-loop containing nucleoside triphosphate hydrolases"/>
    <property type="match status" value="1"/>
</dbReference>
<comment type="caution">
    <text evidence="3">The sequence shown here is derived from an EMBL/GenBank/DDBJ whole genome shotgun (WGS) entry which is preliminary data.</text>
</comment>
<feature type="region of interest" description="Disordered" evidence="1">
    <location>
        <begin position="308"/>
        <end position="343"/>
    </location>
</feature>
<evidence type="ECO:0000313" key="4">
    <source>
        <dbReference type="Proteomes" id="UP001239445"/>
    </source>
</evidence>
<dbReference type="Pfam" id="PF00004">
    <property type="entry name" value="AAA"/>
    <property type="match status" value="1"/>
</dbReference>
<accession>A0AAJ0B730</accession>
<evidence type="ECO:0000313" key="3">
    <source>
        <dbReference type="EMBL" id="KAK1752903.1"/>
    </source>
</evidence>
<dbReference type="Gene3D" id="3.40.50.300">
    <property type="entry name" value="P-loop containing nucleotide triphosphate hydrolases"/>
    <property type="match status" value="1"/>
</dbReference>
<dbReference type="PANTHER" id="PTHR46411">
    <property type="entry name" value="FAMILY ATPASE, PUTATIVE-RELATED"/>
    <property type="match status" value="1"/>
</dbReference>
<dbReference type="InterPro" id="IPR003959">
    <property type="entry name" value="ATPase_AAA_core"/>
</dbReference>
<keyword evidence="3" id="KW-0378">Hydrolase</keyword>
<feature type="domain" description="AAA+ ATPase" evidence="2">
    <location>
        <begin position="532"/>
        <end position="678"/>
    </location>
</feature>
<reference evidence="3" key="1">
    <citation type="submission" date="2023-06" db="EMBL/GenBank/DDBJ databases">
        <title>Genome-scale phylogeny and comparative genomics of the fungal order Sordariales.</title>
        <authorList>
            <consortium name="Lawrence Berkeley National Laboratory"/>
            <person name="Hensen N."/>
            <person name="Bonometti L."/>
            <person name="Westerberg I."/>
            <person name="Brannstrom I.O."/>
            <person name="Guillou S."/>
            <person name="Cros-Aarteil S."/>
            <person name="Calhoun S."/>
            <person name="Haridas S."/>
            <person name="Kuo A."/>
            <person name="Mondo S."/>
            <person name="Pangilinan J."/>
            <person name="Riley R."/>
            <person name="Labutti K."/>
            <person name="Andreopoulos B."/>
            <person name="Lipzen A."/>
            <person name="Chen C."/>
            <person name="Yanf M."/>
            <person name="Daum C."/>
            <person name="Ng V."/>
            <person name="Clum A."/>
            <person name="Steindorff A."/>
            <person name="Ohm R."/>
            <person name="Martin F."/>
            <person name="Silar P."/>
            <person name="Natvig D."/>
            <person name="Lalanne C."/>
            <person name="Gautier V."/>
            <person name="Ament-Velasquez S.L."/>
            <person name="Kruys A."/>
            <person name="Hutchinson M.I."/>
            <person name="Powell A.J."/>
            <person name="Barry K."/>
            <person name="Miller A.N."/>
            <person name="Grigoriev I.V."/>
            <person name="Debuchy R."/>
            <person name="Gladieux P."/>
            <person name="Thoren M.H."/>
            <person name="Johannesson H."/>
        </authorList>
    </citation>
    <scope>NUCLEOTIDE SEQUENCE</scope>
    <source>
        <strain evidence="3">PSN4</strain>
    </source>
</reference>
<feature type="compositionally biased region" description="Pro residues" evidence="1">
    <location>
        <begin position="392"/>
        <end position="414"/>
    </location>
</feature>
<feature type="compositionally biased region" description="Basic and acidic residues" evidence="1">
    <location>
        <begin position="317"/>
        <end position="328"/>
    </location>
</feature>
<evidence type="ECO:0000259" key="2">
    <source>
        <dbReference type="SMART" id="SM00382"/>
    </source>
</evidence>
<sequence>MPLESSVSSVTDQDEDFSVIERLADAIRIEDDARIGAEDRLRLVQDLYEGPRKCQCCVNWIPEIPPFVDLNPAVAEEPSHPLIVRRRVMRGEGKAQVNIESIEICNPDVRKVLFKVFDGYDGIIPEVKYLILRAPFRQFFWRWEAFENAIDDEQNEVVKAVLIQLRSIVRAELAEAFAVTKELVSHGIITYKYLWTIFPPGEIIYDRYDDSLAGRFFSVISMSVPPPQYTAASYQLTSISVDWNGHDFRYQYDTRMLMSFRGTRKISALNVVPAKYVKDGDRVRALCIERGRKFYANAGLHYKAYVDDDDEESDNDDAPKKRFERRIVLDSSGDAGSSRDNLGHFLRPLKDMKQSTYLISQAPVDATPPGGHRPLQTEEENARNNWNGGPPGWGPPGPRRAPPGRYPPPGPPPHVVEVQSPSPPPMRSARRRRPSFHSVESTNSDSDSDSGDECELTEEQLLICNSKMHGYCLREKDWYSFDVDRIRDIEWNTKPFDSLVLPDGYKDLILSFVESQLKEGDSFDDVINGKGGGLVILLAGDPGVGKTMTAESVAEKIHVPLVKMELSELPEATTVTTCESCEPGGGTKKKARSDLDDELTKAFEQAARWKAVLLIDECDIYLERRKDDNPQRNYLVSRFLRELEYYPSLLFLTTNRERVLDPAIYSRIHLTINYPALDVASRLAIWKTFLGREESSVTEEELHKLADIDVNGRRIKNITKTARIMARRGERPITFPDIRNVMRITEGLTI</sequence>
<organism evidence="3 4">
    <name type="scientific">Echria macrotheca</name>
    <dbReference type="NCBI Taxonomy" id="438768"/>
    <lineage>
        <taxon>Eukaryota</taxon>
        <taxon>Fungi</taxon>
        <taxon>Dikarya</taxon>
        <taxon>Ascomycota</taxon>
        <taxon>Pezizomycotina</taxon>
        <taxon>Sordariomycetes</taxon>
        <taxon>Sordariomycetidae</taxon>
        <taxon>Sordariales</taxon>
        <taxon>Schizotheciaceae</taxon>
        <taxon>Echria</taxon>
    </lineage>
</organism>
<dbReference type="SMART" id="SM00382">
    <property type="entry name" value="AAA"/>
    <property type="match status" value="1"/>
</dbReference>
<proteinExistence type="predicted"/>
<gene>
    <name evidence="3" type="ORF">QBC47DRAFT_49395</name>
</gene>
<dbReference type="InterPro" id="IPR003593">
    <property type="entry name" value="AAA+_ATPase"/>
</dbReference>
<dbReference type="AlphaFoldDB" id="A0AAJ0B730"/>
<evidence type="ECO:0000256" key="1">
    <source>
        <dbReference type="SAM" id="MobiDB-lite"/>
    </source>
</evidence>
<keyword evidence="4" id="KW-1185">Reference proteome</keyword>
<dbReference type="Proteomes" id="UP001239445">
    <property type="component" value="Unassembled WGS sequence"/>
</dbReference>
<feature type="region of interest" description="Disordered" evidence="1">
    <location>
        <begin position="362"/>
        <end position="453"/>
    </location>
</feature>
<dbReference type="CDD" id="cd19481">
    <property type="entry name" value="RecA-like_protease"/>
    <property type="match status" value="1"/>
</dbReference>
<dbReference type="PANTHER" id="PTHR46411:SF3">
    <property type="entry name" value="AAA+ ATPASE DOMAIN-CONTAINING PROTEIN"/>
    <property type="match status" value="1"/>
</dbReference>
<name>A0AAJ0B730_9PEZI</name>
<dbReference type="InterPro" id="IPR027417">
    <property type="entry name" value="P-loop_NTPase"/>
</dbReference>
<dbReference type="EMBL" id="MU839838">
    <property type="protein sequence ID" value="KAK1752903.1"/>
    <property type="molecule type" value="Genomic_DNA"/>
</dbReference>
<dbReference type="GO" id="GO:0005524">
    <property type="term" value="F:ATP binding"/>
    <property type="evidence" value="ECO:0007669"/>
    <property type="project" value="InterPro"/>
</dbReference>
<dbReference type="Pfam" id="PF22942">
    <property type="entry name" value="DUF7025"/>
    <property type="match status" value="1"/>
</dbReference>